<protein>
    <submittedName>
        <fullName evidence="1">Uncharacterized protein</fullName>
    </submittedName>
</protein>
<sequence>MCVFYAAVLRGTSSAHQSGAGGNMQETRDRIRALDDRKRTLLFSISMLCLVVWLNEDRRALKATLARTSNSKPARLLANKNYQFTDKFRLKPPILLLNSSLLLNN</sequence>
<evidence type="ECO:0000313" key="2">
    <source>
        <dbReference type="Proteomes" id="UP001386955"/>
    </source>
</evidence>
<name>A0AAN9NM48_PSOTE</name>
<reference evidence="1 2" key="1">
    <citation type="submission" date="2024-01" db="EMBL/GenBank/DDBJ databases">
        <title>The genomes of 5 underutilized Papilionoideae crops provide insights into root nodulation and disease resistanc.</title>
        <authorList>
            <person name="Jiang F."/>
        </authorList>
    </citation>
    <scope>NUCLEOTIDE SEQUENCE [LARGE SCALE GENOMIC DNA]</scope>
    <source>
        <strain evidence="1">DUOXIRENSHENG_FW03</strain>
        <tissue evidence="1">Leaves</tissue>
    </source>
</reference>
<dbReference type="Proteomes" id="UP001386955">
    <property type="component" value="Unassembled WGS sequence"/>
</dbReference>
<proteinExistence type="predicted"/>
<comment type="caution">
    <text evidence="1">The sequence shown here is derived from an EMBL/GenBank/DDBJ whole genome shotgun (WGS) entry which is preliminary data.</text>
</comment>
<dbReference type="EMBL" id="JAYMYS010000040">
    <property type="protein sequence ID" value="KAK7375824.1"/>
    <property type="molecule type" value="Genomic_DNA"/>
</dbReference>
<gene>
    <name evidence="1" type="ORF">VNO78_35136</name>
</gene>
<evidence type="ECO:0000313" key="1">
    <source>
        <dbReference type="EMBL" id="KAK7375824.1"/>
    </source>
</evidence>
<organism evidence="1 2">
    <name type="scientific">Psophocarpus tetragonolobus</name>
    <name type="common">Winged bean</name>
    <name type="synonym">Dolichos tetragonolobus</name>
    <dbReference type="NCBI Taxonomy" id="3891"/>
    <lineage>
        <taxon>Eukaryota</taxon>
        <taxon>Viridiplantae</taxon>
        <taxon>Streptophyta</taxon>
        <taxon>Embryophyta</taxon>
        <taxon>Tracheophyta</taxon>
        <taxon>Spermatophyta</taxon>
        <taxon>Magnoliopsida</taxon>
        <taxon>eudicotyledons</taxon>
        <taxon>Gunneridae</taxon>
        <taxon>Pentapetalae</taxon>
        <taxon>rosids</taxon>
        <taxon>fabids</taxon>
        <taxon>Fabales</taxon>
        <taxon>Fabaceae</taxon>
        <taxon>Papilionoideae</taxon>
        <taxon>50 kb inversion clade</taxon>
        <taxon>NPAAA clade</taxon>
        <taxon>indigoferoid/millettioid clade</taxon>
        <taxon>Phaseoleae</taxon>
        <taxon>Psophocarpus</taxon>
    </lineage>
</organism>
<accession>A0AAN9NM48</accession>
<keyword evidence="2" id="KW-1185">Reference proteome</keyword>
<dbReference type="AlphaFoldDB" id="A0AAN9NM48"/>